<accession>A0A934I5V9</accession>
<organism evidence="6 7">
    <name type="scientific">Sanguibacter suaedae</name>
    <dbReference type="NCBI Taxonomy" id="2795737"/>
    <lineage>
        <taxon>Bacteria</taxon>
        <taxon>Bacillati</taxon>
        <taxon>Actinomycetota</taxon>
        <taxon>Actinomycetes</taxon>
        <taxon>Micrococcales</taxon>
        <taxon>Sanguibacteraceae</taxon>
        <taxon>Sanguibacter</taxon>
    </lineage>
</organism>
<feature type="domain" description="HTH araC/xylS-type" evidence="5">
    <location>
        <begin position="125"/>
        <end position="222"/>
    </location>
</feature>
<dbReference type="GO" id="GO:0043565">
    <property type="term" value="F:sequence-specific DNA binding"/>
    <property type="evidence" value="ECO:0007669"/>
    <property type="project" value="InterPro"/>
</dbReference>
<dbReference type="Pfam" id="PF12833">
    <property type="entry name" value="HTH_18"/>
    <property type="match status" value="1"/>
</dbReference>
<dbReference type="Pfam" id="PF20240">
    <property type="entry name" value="DUF6597"/>
    <property type="match status" value="1"/>
</dbReference>
<dbReference type="PROSITE" id="PS01124">
    <property type="entry name" value="HTH_ARAC_FAMILY_2"/>
    <property type="match status" value="1"/>
</dbReference>
<name>A0A934I5V9_9MICO</name>
<dbReference type="InterPro" id="IPR050204">
    <property type="entry name" value="AraC_XylS_family_regulators"/>
</dbReference>
<dbReference type="InterPro" id="IPR018060">
    <property type="entry name" value="HTH_AraC"/>
</dbReference>
<evidence type="ECO:0000313" key="7">
    <source>
        <dbReference type="Proteomes" id="UP000602087"/>
    </source>
</evidence>
<sequence>MYSERVREWGGTTWVSSGSPASVVPADGCVDLIWHDGEVLVSGPSTRMIETRADTDVETIGLRLAPGAAGTMLPVGLGELRDLCVPFRDVAAVRVVDAVRAAFRSPAAARWGDPTPLAPPLQDDARFVEGARRAAANGMPVREAADALGWSERHLRRRMTAHFGYGYVTLLRIERSRRAVALIARGLPLGLVASEAGYADQSHLTREVRRMTGSTPGQLAHTGATPGQLVGSSA</sequence>
<reference evidence="6" key="1">
    <citation type="submission" date="2020-12" db="EMBL/GenBank/DDBJ databases">
        <title>Sanguibacter suaedae sp. nov., isolated from Suaeda aralocaspica.</title>
        <authorList>
            <person name="Ma Q."/>
        </authorList>
    </citation>
    <scope>NUCLEOTIDE SEQUENCE</scope>
    <source>
        <strain evidence="6">YZGR15</strain>
    </source>
</reference>
<keyword evidence="7" id="KW-1185">Reference proteome</keyword>
<dbReference type="AlphaFoldDB" id="A0A934I5V9"/>
<dbReference type="SUPFAM" id="SSF46689">
    <property type="entry name" value="Homeodomain-like"/>
    <property type="match status" value="1"/>
</dbReference>
<dbReference type="InterPro" id="IPR009057">
    <property type="entry name" value="Homeodomain-like_sf"/>
</dbReference>
<protein>
    <submittedName>
        <fullName evidence="6">Helix-turn-helix transcriptional regulator</fullName>
    </submittedName>
</protein>
<dbReference type="SMART" id="SM00342">
    <property type="entry name" value="HTH_ARAC"/>
    <property type="match status" value="1"/>
</dbReference>
<dbReference type="Gene3D" id="1.10.10.60">
    <property type="entry name" value="Homeodomain-like"/>
    <property type="match status" value="1"/>
</dbReference>
<evidence type="ECO:0000256" key="1">
    <source>
        <dbReference type="ARBA" id="ARBA00023015"/>
    </source>
</evidence>
<keyword evidence="1" id="KW-0805">Transcription regulation</keyword>
<proteinExistence type="predicted"/>
<dbReference type="GO" id="GO:0003700">
    <property type="term" value="F:DNA-binding transcription factor activity"/>
    <property type="evidence" value="ECO:0007669"/>
    <property type="project" value="InterPro"/>
</dbReference>
<evidence type="ECO:0000313" key="6">
    <source>
        <dbReference type="EMBL" id="MBI9113762.1"/>
    </source>
</evidence>
<dbReference type="Proteomes" id="UP000602087">
    <property type="component" value="Unassembled WGS sequence"/>
</dbReference>
<feature type="region of interest" description="Disordered" evidence="4">
    <location>
        <begin position="213"/>
        <end position="234"/>
    </location>
</feature>
<dbReference type="RefSeq" id="WP_198732311.1">
    <property type="nucleotide sequence ID" value="NZ_JAEINH010000001.1"/>
</dbReference>
<dbReference type="InterPro" id="IPR046532">
    <property type="entry name" value="DUF6597"/>
</dbReference>
<evidence type="ECO:0000256" key="2">
    <source>
        <dbReference type="ARBA" id="ARBA00023125"/>
    </source>
</evidence>
<evidence type="ECO:0000256" key="4">
    <source>
        <dbReference type="SAM" id="MobiDB-lite"/>
    </source>
</evidence>
<dbReference type="PANTHER" id="PTHR46796:SF15">
    <property type="entry name" value="BLL1074 PROTEIN"/>
    <property type="match status" value="1"/>
</dbReference>
<evidence type="ECO:0000259" key="5">
    <source>
        <dbReference type="PROSITE" id="PS01124"/>
    </source>
</evidence>
<keyword evidence="2" id="KW-0238">DNA-binding</keyword>
<gene>
    <name evidence="6" type="ORF">JAV76_01885</name>
</gene>
<evidence type="ECO:0000256" key="3">
    <source>
        <dbReference type="ARBA" id="ARBA00023163"/>
    </source>
</evidence>
<dbReference type="PANTHER" id="PTHR46796">
    <property type="entry name" value="HTH-TYPE TRANSCRIPTIONAL ACTIVATOR RHAS-RELATED"/>
    <property type="match status" value="1"/>
</dbReference>
<keyword evidence="3" id="KW-0804">Transcription</keyword>
<dbReference type="EMBL" id="JAEINH010000001">
    <property type="protein sequence ID" value="MBI9113762.1"/>
    <property type="molecule type" value="Genomic_DNA"/>
</dbReference>
<comment type="caution">
    <text evidence="6">The sequence shown here is derived from an EMBL/GenBank/DDBJ whole genome shotgun (WGS) entry which is preliminary data.</text>
</comment>